<feature type="signal peptide" evidence="1">
    <location>
        <begin position="1"/>
        <end position="21"/>
    </location>
</feature>
<proteinExistence type="predicted"/>
<name>A0A2N0VJN8_9BACT</name>
<evidence type="ECO:0008006" key="4">
    <source>
        <dbReference type="Google" id="ProtNLM"/>
    </source>
</evidence>
<dbReference type="PROSITE" id="PS51257">
    <property type="entry name" value="PROKAR_LIPOPROTEIN"/>
    <property type="match status" value="1"/>
</dbReference>
<evidence type="ECO:0000256" key="1">
    <source>
        <dbReference type="SAM" id="SignalP"/>
    </source>
</evidence>
<accession>A0A2N0VJN8</accession>
<evidence type="ECO:0000313" key="3">
    <source>
        <dbReference type="Proteomes" id="UP000233398"/>
    </source>
</evidence>
<dbReference type="OrthoDB" id="1524618at2"/>
<dbReference type="EMBL" id="PISP01000001">
    <property type="protein sequence ID" value="PKD44413.1"/>
    <property type="molecule type" value="Genomic_DNA"/>
</dbReference>
<evidence type="ECO:0000313" key="2">
    <source>
        <dbReference type="EMBL" id="PKD44413.1"/>
    </source>
</evidence>
<gene>
    <name evidence="2" type="ORF">CWD77_02800</name>
</gene>
<organism evidence="2 3">
    <name type="scientific">Rhodohalobacter barkolensis</name>
    <dbReference type="NCBI Taxonomy" id="2053187"/>
    <lineage>
        <taxon>Bacteria</taxon>
        <taxon>Pseudomonadati</taxon>
        <taxon>Balneolota</taxon>
        <taxon>Balneolia</taxon>
        <taxon>Balneolales</taxon>
        <taxon>Balneolaceae</taxon>
        <taxon>Rhodohalobacter</taxon>
    </lineage>
</organism>
<keyword evidence="1" id="KW-0732">Signal</keyword>
<protein>
    <recommendedName>
        <fullName evidence="4">Bacterial repeat domain-containing protein</fullName>
    </recommendedName>
</protein>
<comment type="caution">
    <text evidence="2">The sequence shown here is derived from an EMBL/GenBank/DDBJ whole genome shotgun (WGS) entry which is preliminary data.</text>
</comment>
<dbReference type="RefSeq" id="WP_101071705.1">
    <property type="nucleotide sequence ID" value="NZ_PISP01000001.1"/>
</dbReference>
<dbReference type="Proteomes" id="UP000233398">
    <property type="component" value="Unassembled WGS sequence"/>
</dbReference>
<dbReference type="AlphaFoldDB" id="A0A2N0VJN8"/>
<keyword evidence="3" id="KW-1185">Reference proteome</keyword>
<sequence length="346" mass="38767">MRIYKNLALSFIALFIGFAFLFTSCSDDVSGPDSNEEEDVVEYTISTTSNDGGSISPNGNITVEEGDDQTFDISASSGYVIQDVLVDGSSEGAVESYSFENVQSDHTIEAVFEQEPDLPETTPVQVDLSYFDDSDAGTDTEYQTFNTASSFAGMANTTLQSYMSFGQIYFEMSSSEDTAYEDGMWVWEYTYESITIRITAEDIGEGIEWNMYLDGSDPETGENWDNQRLMSGYTTHDNGYGEWSYYSADPAVTEPILYYEWEFSSESDYWMELTITDDETGEVGSLTYVKDGADNTINYVDLLEDNSTMIVYWNTDSNTGYMEEVGVEKVCWNDSYVTTSCSELGY</sequence>
<feature type="chain" id="PRO_5014644561" description="Bacterial repeat domain-containing protein" evidence="1">
    <location>
        <begin position="22"/>
        <end position="346"/>
    </location>
</feature>
<reference evidence="2 3" key="1">
    <citation type="submission" date="2017-11" db="EMBL/GenBank/DDBJ databases">
        <title>Rhodohalobacter 15182 sp. nov., isolated from a salt lake.</title>
        <authorList>
            <person name="Han S."/>
        </authorList>
    </citation>
    <scope>NUCLEOTIDE SEQUENCE [LARGE SCALE GENOMIC DNA]</scope>
    <source>
        <strain evidence="2 3">15182</strain>
    </source>
</reference>